<protein>
    <submittedName>
        <fullName evidence="1">Uncharacterized protein</fullName>
    </submittedName>
</protein>
<evidence type="ECO:0000313" key="2">
    <source>
        <dbReference type="Proteomes" id="UP000708208"/>
    </source>
</evidence>
<dbReference type="EMBL" id="CAJVCH010425571">
    <property type="protein sequence ID" value="CAG7818614.1"/>
    <property type="molecule type" value="Genomic_DNA"/>
</dbReference>
<keyword evidence="2" id="KW-1185">Reference proteome</keyword>
<organism evidence="1 2">
    <name type="scientific">Allacma fusca</name>
    <dbReference type="NCBI Taxonomy" id="39272"/>
    <lineage>
        <taxon>Eukaryota</taxon>
        <taxon>Metazoa</taxon>
        <taxon>Ecdysozoa</taxon>
        <taxon>Arthropoda</taxon>
        <taxon>Hexapoda</taxon>
        <taxon>Collembola</taxon>
        <taxon>Symphypleona</taxon>
        <taxon>Sminthuridae</taxon>
        <taxon>Allacma</taxon>
    </lineage>
</organism>
<dbReference type="OrthoDB" id="8196708at2759"/>
<comment type="caution">
    <text evidence="1">The sequence shown here is derived from an EMBL/GenBank/DDBJ whole genome shotgun (WGS) entry which is preliminary data.</text>
</comment>
<dbReference type="AlphaFoldDB" id="A0A8J2L9S8"/>
<accession>A0A8J2L9S8</accession>
<proteinExistence type="predicted"/>
<name>A0A8J2L9S8_9HEXA</name>
<reference evidence="1" key="1">
    <citation type="submission" date="2021-06" db="EMBL/GenBank/DDBJ databases">
        <authorList>
            <person name="Hodson N. C."/>
            <person name="Mongue J. A."/>
            <person name="Jaron S. K."/>
        </authorList>
    </citation>
    <scope>NUCLEOTIDE SEQUENCE</scope>
</reference>
<evidence type="ECO:0000313" key="1">
    <source>
        <dbReference type="EMBL" id="CAG7818614.1"/>
    </source>
</evidence>
<gene>
    <name evidence="1" type="ORF">AFUS01_LOCUS29108</name>
</gene>
<dbReference type="Proteomes" id="UP000708208">
    <property type="component" value="Unassembled WGS sequence"/>
</dbReference>
<feature type="non-terminal residue" evidence="1">
    <location>
        <position position="1"/>
    </location>
</feature>
<sequence length="153" mass="18165">DIALETFRTLFCQRVLEKRDGKGKLIFDKFYQTITHFMGYPFWTREKHFDIKNHIVAYDYKLEGIECFDENCLKKYLPKILNQYWQNGRSFWNITLVHGYNGRPQTLVIMKWQHVLAPSELISTEKILNSSKYENILAIAEGNITISIPIRPF</sequence>